<evidence type="ECO:0000313" key="9">
    <source>
        <dbReference type="Proteomes" id="UP000294802"/>
    </source>
</evidence>
<organism evidence="8 9">
    <name type="scientific">Macrococcus lamae</name>
    <dbReference type="NCBI Taxonomy" id="198484"/>
    <lineage>
        <taxon>Bacteria</taxon>
        <taxon>Bacillati</taxon>
        <taxon>Bacillota</taxon>
        <taxon>Bacilli</taxon>
        <taxon>Bacillales</taxon>
        <taxon>Staphylococcaceae</taxon>
        <taxon>Macrococcus</taxon>
    </lineage>
</organism>
<dbReference type="OrthoDB" id="2406134at2"/>
<dbReference type="Proteomes" id="UP000294802">
    <property type="component" value="Unassembled WGS sequence"/>
</dbReference>
<dbReference type="GO" id="GO:0140359">
    <property type="term" value="F:ABC-type transporter activity"/>
    <property type="evidence" value="ECO:0007669"/>
    <property type="project" value="InterPro"/>
</dbReference>
<dbReference type="InterPro" id="IPR051328">
    <property type="entry name" value="T7SS_ABC-Transporter"/>
</dbReference>
<evidence type="ECO:0000256" key="2">
    <source>
        <dbReference type="ARBA" id="ARBA00022692"/>
    </source>
</evidence>
<evidence type="ECO:0000256" key="3">
    <source>
        <dbReference type="ARBA" id="ARBA00022989"/>
    </source>
</evidence>
<dbReference type="PANTHER" id="PTHR43077">
    <property type="entry name" value="TRANSPORT PERMEASE YVFS-RELATED"/>
    <property type="match status" value="1"/>
</dbReference>
<feature type="coiled-coil region" evidence="5">
    <location>
        <begin position="116"/>
        <end position="143"/>
    </location>
</feature>
<keyword evidence="2 6" id="KW-0812">Transmembrane</keyword>
<evidence type="ECO:0000313" key="8">
    <source>
        <dbReference type="EMBL" id="TDM05216.1"/>
    </source>
</evidence>
<feature type="transmembrane region" description="Helical" evidence="6">
    <location>
        <begin position="302"/>
        <end position="324"/>
    </location>
</feature>
<keyword evidence="3 6" id="KW-1133">Transmembrane helix</keyword>
<keyword evidence="9" id="KW-1185">Reference proteome</keyword>
<keyword evidence="4 6" id="KW-0472">Membrane</keyword>
<dbReference type="InterPro" id="IPR013525">
    <property type="entry name" value="ABC2_TM"/>
</dbReference>
<feature type="transmembrane region" description="Helical" evidence="6">
    <location>
        <begin position="259"/>
        <end position="281"/>
    </location>
</feature>
<feature type="transmembrane region" description="Helical" evidence="6">
    <location>
        <begin position="363"/>
        <end position="382"/>
    </location>
</feature>
<gene>
    <name evidence="8" type="ORF">ERX29_10435</name>
</gene>
<feature type="domain" description="ABC-2 type transporter transmembrane" evidence="7">
    <location>
        <begin position="9"/>
        <end position="431"/>
    </location>
</feature>
<dbReference type="Pfam" id="PF12698">
    <property type="entry name" value="ABC2_membrane_3"/>
    <property type="match status" value="1"/>
</dbReference>
<evidence type="ECO:0000256" key="4">
    <source>
        <dbReference type="ARBA" id="ARBA00023136"/>
    </source>
</evidence>
<comment type="caution">
    <text evidence="8">The sequence shown here is derived from an EMBL/GenBank/DDBJ whole genome shotgun (WGS) entry which is preliminary data.</text>
</comment>
<protein>
    <submittedName>
        <fullName evidence="8">DUF3533 domain-containing protein</fullName>
    </submittedName>
</protein>
<feature type="transmembrane region" description="Helical" evidence="6">
    <location>
        <begin position="419"/>
        <end position="439"/>
    </location>
</feature>
<comment type="subcellular location">
    <subcellularLocation>
        <location evidence="1">Membrane</location>
        <topology evidence="1">Multi-pass membrane protein</topology>
    </subcellularLocation>
</comment>
<dbReference type="PANTHER" id="PTHR43077:SF5">
    <property type="entry name" value="PHAGE INFECTION PROTEIN"/>
    <property type="match status" value="1"/>
</dbReference>
<evidence type="ECO:0000256" key="6">
    <source>
        <dbReference type="SAM" id="Phobius"/>
    </source>
</evidence>
<dbReference type="EMBL" id="SCWB01000023">
    <property type="protein sequence ID" value="TDM05216.1"/>
    <property type="molecule type" value="Genomic_DNA"/>
</dbReference>
<dbReference type="AlphaFoldDB" id="A0A4R6BS64"/>
<feature type="transmembrane region" description="Helical" evidence="6">
    <location>
        <begin position="9"/>
        <end position="31"/>
    </location>
</feature>
<evidence type="ECO:0000256" key="5">
    <source>
        <dbReference type="SAM" id="Coils"/>
    </source>
</evidence>
<sequence length="451" mass="49946">MNIIKNKLFYLPLIAGSILIWIMSLAFFPAFNPKPKDLPIAIVNMDKGLDIQGKDMNIGQTFTDNIKDNKDLNETVDFIDVSNREDLQEGFDNNDYYSAIVIPANFTENATSAMRHEIQTAKKAEAKAQAQKAQADLKAKVASGAIPPQQAQKIAQDMQKKMKQMQKENADLLKPITVKKGQLDVIINQGASSQAATISDNMLSGMGENINKMTSKQAVTQLGDNNIKVSATDMDKLMNPVTVKHTTLNKIKDHQANGMAGMLLFTPIWMGSLVTGVLLFFAFRTSGLVTQGERLKATFMQALMAALAAVVSSILGVWFITQVLDFYMPDITQTTIFIAISMFGFIMLILGVMAWLGMKAIPLFVLLLFFSMQMLTLPKQMLSDFYQKYVLSWNPFNFYADGLRELIYLHKDLTLNTPVIVMIGFASFGLASALLAAAVRKHSNKRAEVPA</sequence>
<proteinExistence type="predicted"/>
<feature type="transmembrane region" description="Helical" evidence="6">
    <location>
        <begin position="336"/>
        <end position="356"/>
    </location>
</feature>
<dbReference type="Gene3D" id="3.40.1710.10">
    <property type="entry name" value="abc type-2 transporter like domain"/>
    <property type="match status" value="1"/>
</dbReference>
<dbReference type="RefSeq" id="WP_133444616.1">
    <property type="nucleotide sequence ID" value="NZ_SCWB01000023.1"/>
</dbReference>
<dbReference type="GO" id="GO:0016020">
    <property type="term" value="C:membrane"/>
    <property type="evidence" value="ECO:0007669"/>
    <property type="project" value="UniProtKB-SubCell"/>
</dbReference>
<accession>A0A4R6BS64</accession>
<evidence type="ECO:0000259" key="7">
    <source>
        <dbReference type="Pfam" id="PF12698"/>
    </source>
</evidence>
<evidence type="ECO:0000256" key="1">
    <source>
        <dbReference type="ARBA" id="ARBA00004141"/>
    </source>
</evidence>
<reference evidence="8 9" key="1">
    <citation type="submission" date="2019-01" db="EMBL/GenBank/DDBJ databases">
        <title>Draft genome sequences of the type strains of six Macrococcus species.</title>
        <authorList>
            <person name="Mazhar S."/>
            <person name="Altermann E."/>
            <person name="Hill C."/>
            <person name="Mcauliffe O."/>
        </authorList>
    </citation>
    <scope>NUCLEOTIDE SEQUENCE [LARGE SCALE GENOMIC DNA]</scope>
    <source>
        <strain evidence="8 9">CCM4815</strain>
    </source>
</reference>
<name>A0A4R6BS64_9STAP</name>
<keyword evidence="5" id="KW-0175">Coiled coil</keyword>